<dbReference type="InterPro" id="IPR013320">
    <property type="entry name" value="ConA-like_dom_sf"/>
</dbReference>
<protein>
    <submittedName>
        <fullName evidence="6">Family 43 glycosylhydrolase</fullName>
    </submittedName>
</protein>
<comment type="similarity">
    <text evidence="1 4">Belongs to the glycosyl hydrolase 43 family.</text>
</comment>
<evidence type="ECO:0000256" key="3">
    <source>
        <dbReference type="ARBA" id="ARBA00023295"/>
    </source>
</evidence>
<dbReference type="Gene3D" id="2.115.10.20">
    <property type="entry name" value="Glycosyl hydrolase domain, family 43"/>
    <property type="match status" value="1"/>
</dbReference>
<comment type="caution">
    <text evidence="6">The sequence shown here is derived from an EMBL/GenBank/DDBJ whole genome shotgun (WGS) entry which is preliminary data.</text>
</comment>
<dbReference type="PANTHER" id="PTHR42812">
    <property type="entry name" value="BETA-XYLOSIDASE"/>
    <property type="match status" value="1"/>
</dbReference>
<dbReference type="CDD" id="cd18617">
    <property type="entry name" value="GH43_XynB-like"/>
    <property type="match status" value="1"/>
</dbReference>
<dbReference type="Pfam" id="PF17851">
    <property type="entry name" value="GH43_C2"/>
    <property type="match status" value="1"/>
</dbReference>
<dbReference type="RefSeq" id="WP_208288543.1">
    <property type="nucleotide sequence ID" value="NZ_CP074404.1"/>
</dbReference>
<accession>A0ABS3SEJ1</accession>
<sequence length="516" mass="54521">MRPVTNPVLPGCHPDPSVCRVGDVYYLVVSSFGYYPGIPVYRSTDLVDWELVGHVLDRPGQLDLTGLDLSDGIWASTIRHHDGVFYVVSGIARGRTGASTFVVTATDPAGPWSDPVELDAQGIDPSLFFDDDGRCWFTGARDAPEPAVTGPGELWLRELDLDTLRLVGPEHVLWHGALRGQWVEGPHLYKRDGRYLLLAAEGGTERNHAVTAASATHVTGPYVTDPRSPLLTHRHLGPDHPVQNVGHADLVDTPSGQTWAVVLAVRAVDDTHVLGRETFLVPVEWSTAGPVFAPGAGAIHVGEAATAAPVEVLDLAAPLAAQGWASLRGPVTGLVEPVPDGLLLTPAGADLAGRGTPTFVARRQQHPRFRTRTRLRADGLTGAEQAGVVAFLHQDRFVTHALGVDADGSREVRVTAWTSAGGHVLGRAPLPGDSATLLITGDDSTYTFALETGAEQTVVAAVDRAFLSTEVAGGFLGVHLGVFADGASGPSTAQALVEAFSYEPLAAPRQQRPGPG</sequence>
<dbReference type="Gene3D" id="2.60.120.200">
    <property type="match status" value="1"/>
</dbReference>
<dbReference type="SUPFAM" id="SSF75005">
    <property type="entry name" value="Arabinanase/levansucrase/invertase"/>
    <property type="match status" value="1"/>
</dbReference>
<evidence type="ECO:0000313" key="7">
    <source>
        <dbReference type="Proteomes" id="UP000678317"/>
    </source>
</evidence>
<dbReference type="SUPFAM" id="SSF49899">
    <property type="entry name" value="Concanavalin A-like lectins/glucanases"/>
    <property type="match status" value="1"/>
</dbReference>
<keyword evidence="2 4" id="KW-0378">Hydrolase</keyword>
<evidence type="ECO:0000259" key="5">
    <source>
        <dbReference type="Pfam" id="PF17851"/>
    </source>
</evidence>
<evidence type="ECO:0000256" key="2">
    <source>
        <dbReference type="ARBA" id="ARBA00022801"/>
    </source>
</evidence>
<proteinExistence type="inferred from homology"/>
<name>A0ABS3SEJ1_9CELL</name>
<feature type="domain" description="Beta-xylosidase C-terminal Concanavalin A-like" evidence="5">
    <location>
        <begin position="323"/>
        <end position="503"/>
    </location>
</feature>
<reference evidence="6 7" key="1">
    <citation type="submission" date="2021-03" db="EMBL/GenBank/DDBJ databases">
        <title>novel species in genus Cellulomonas.</title>
        <authorList>
            <person name="Zhang G."/>
        </authorList>
    </citation>
    <scope>NUCLEOTIDE SEQUENCE [LARGE SCALE GENOMIC DNA]</scope>
    <source>
        <strain evidence="7">zg-ZUI188</strain>
    </source>
</reference>
<dbReference type="InterPro" id="IPR051795">
    <property type="entry name" value="Glycosyl_Hydrlase_43"/>
</dbReference>
<evidence type="ECO:0000256" key="1">
    <source>
        <dbReference type="ARBA" id="ARBA00009865"/>
    </source>
</evidence>
<gene>
    <name evidence="6" type="ORF">J4035_03705</name>
</gene>
<keyword evidence="7" id="KW-1185">Reference proteome</keyword>
<organism evidence="6 7">
    <name type="scientific">Cellulomonas fengjieae</name>
    <dbReference type="NCBI Taxonomy" id="2819978"/>
    <lineage>
        <taxon>Bacteria</taxon>
        <taxon>Bacillati</taxon>
        <taxon>Actinomycetota</taxon>
        <taxon>Actinomycetes</taxon>
        <taxon>Micrococcales</taxon>
        <taxon>Cellulomonadaceae</taxon>
        <taxon>Cellulomonas</taxon>
    </lineage>
</organism>
<dbReference type="InterPro" id="IPR006710">
    <property type="entry name" value="Glyco_hydro_43"/>
</dbReference>
<evidence type="ECO:0000256" key="4">
    <source>
        <dbReference type="RuleBase" id="RU361187"/>
    </source>
</evidence>
<dbReference type="Proteomes" id="UP000678317">
    <property type="component" value="Unassembled WGS sequence"/>
</dbReference>
<dbReference type="InterPro" id="IPR023296">
    <property type="entry name" value="Glyco_hydro_beta-prop_sf"/>
</dbReference>
<evidence type="ECO:0000313" key="6">
    <source>
        <dbReference type="EMBL" id="MBO3083734.1"/>
    </source>
</evidence>
<dbReference type="Pfam" id="PF04616">
    <property type="entry name" value="Glyco_hydro_43"/>
    <property type="match status" value="1"/>
</dbReference>
<dbReference type="EMBL" id="JAGFBM010000001">
    <property type="protein sequence ID" value="MBO3083734.1"/>
    <property type="molecule type" value="Genomic_DNA"/>
</dbReference>
<dbReference type="PANTHER" id="PTHR42812:SF12">
    <property type="entry name" value="BETA-XYLOSIDASE-RELATED"/>
    <property type="match status" value="1"/>
</dbReference>
<dbReference type="InterPro" id="IPR041542">
    <property type="entry name" value="GH43_C2"/>
</dbReference>
<keyword evidence="3 4" id="KW-0326">Glycosidase</keyword>